<organism evidence="5">
    <name type="scientific">uncultured Caudovirales phage</name>
    <dbReference type="NCBI Taxonomy" id="2100421"/>
    <lineage>
        <taxon>Viruses</taxon>
        <taxon>Duplodnaviria</taxon>
        <taxon>Heunggongvirae</taxon>
        <taxon>Uroviricota</taxon>
        <taxon>Caudoviricetes</taxon>
        <taxon>Peduoviridae</taxon>
        <taxon>Maltschvirus</taxon>
        <taxon>Maltschvirus maltsch</taxon>
    </lineage>
</organism>
<evidence type="ECO:0000313" key="5">
    <source>
        <dbReference type="EMBL" id="CAB4221876.1"/>
    </source>
</evidence>
<accession>A0A6J5T3R2</accession>
<dbReference type="EMBL" id="LR796442">
    <property type="protein sequence ID" value="CAB4145086.1"/>
    <property type="molecule type" value="Genomic_DNA"/>
</dbReference>
<reference evidence="5" key="1">
    <citation type="submission" date="2020-05" db="EMBL/GenBank/DDBJ databases">
        <authorList>
            <person name="Chiriac C."/>
            <person name="Salcher M."/>
            <person name="Ghai R."/>
            <person name="Kavagutti S V."/>
        </authorList>
    </citation>
    <scope>NUCLEOTIDE SEQUENCE</scope>
</reference>
<protein>
    <submittedName>
        <fullName evidence="5">Uncharacterized protein</fullName>
    </submittedName>
</protein>
<dbReference type="EMBL" id="LR797507">
    <property type="protein sequence ID" value="CAB4221876.1"/>
    <property type="molecule type" value="Genomic_DNA"/>
</dbReference>
<evidence type="ECO:0000313" key="1">
    <source>
        <dbReference type="EMBL" id="CAB4145086.1"/>
    </source>
</evidence>
<evidence type="ECO:0000313" key="4">
    <source>
        <dbReference type="EMBL" id="CAB4195761.1"/>
    </source>
</evidence>
<dbReference type="EMBL" id="LR797004">
    <property type="protein sequence ID" value="CAB4180780.1"/>
    <property type="molecule type" value="Genomic_DNA"/>
</dbReference>
<evidence type="ECO:0000313" key="3">
    <source>
        <dbReference type="EMBL" id="CAB4180780.1"/>
    </source>
</evidence>
<evidence type="ECO:0000313" key="2">
    <source>
        <dbReference type="EMBL" id="CAB4169066.1"/>
    </source>
</evidence>
<name>A0A6J5T3R2_9CAUD</name>
<dbReference type="EMBL" id="LR797237">
    <property type="protein sequence ID" value="CAB4195761.1"/>
    <property type="molecule type" value="Genomic_DNA"/>
</dbReference>
<gene>
    <name evidence="3" type="ORF">UFOVP1053_40</name>
    <name evidence="4" type="ORF">UFOVP1297_34</name>
    <name evidence="5" type="ORF">UFOVP1647_12</name>
    <name evidence="1" type="ORF">UFOVP472_40</name>
    <name evidence="2" type="ORF">UFOVP891_28</name>
</gene>
<sequence>MITYPQRKAILENIRLRIDILRALGIRPQGPEQITICDIPPPRDISKHKTQHHLDFGYFIVDLNFENRSLALKYPRRPSRKNLLNAIARAPTTAWREKNSKCLPADVAFLSDILRDFRLKKKQVKASSIE</sequence>
<dbReference type="EMBL" id="LR796839">
    <property type="protein sequence ID" value="CAB4169066.1"/>
    <property type="molecule type" value="Genomic_DNA"/>
</dbReference>
<proteinExistence type="predicted"/>